<evidence type="ECO:0008006" key="3">
    <source>
        <dbReference type="Google" id="ProtNLM"/>
    </source>
</evidence>
<dbReference type="EMBL" id="LDUG01000032">
    <property type="protein sequence ID" value="KVW94786.1"/>
    <property type="molecule type" value="Genomic_DNA"/>
</dbReference>
<keyword evidence="2" id="KW-1185">Reference proteome</keyword>
<dbReference type="InterPro" id="IPR016631">
    <property type="entry name" value="Regulatory_RpfE"/>
</dbReference>
<dbReference type="PIRSF" id="PIRSF015283">
    <property type="entry name" value="Regulatory_RpfE"/>
    <property type="match status" value="1"/>
</dbReference>
<dbReference type="Proteomes" id="UP000064243">
    <property type="component" value="Unassembled WGS sequence"/>
</dbReference>
<reference evidence="1 2" key="1">
    <citation type="journal article" date="2015" name="Appl. Environ. Microbiol.">
        <title>Aerobic and Anaerobic Thiosulfate Oxidation by a Cold-Adapted, Subglacial Chemoautotroph.</title>
        <authorList>
            <person name="Harrold Z.R."/>
            <person name="Skidmore M.L."/>
            <person name="Hamilton T.L."/>
            <person name="Desch L."/>
            <person name="Amada K."/>
            <person name="van Gelder W."/>
            <person name="Glover K."/>
            <person name="Roden E.E."/>
            <person name="Boyd E.S."/>
        </authorList>
    </citation>
    <scope>NUCLEOTIDE SEQUENCE [LARGE SCALE GENOMIC DNA]</scope>
    <source>
        <strain evidence="1 2">RG</strain>
    </source>
</reference>
<accession>A0A119CV78</accession>
<name>A0A119CV78_THIDE</name>
<dbReference type="AlphaFoldDB" id="A0A119CV78"/>
<dbReference type="RefSeq" id="WP_059756425.1">
    <property type="nucleotide sequence ID" value="NZ_LDUG01000032.1"/>
</dbReference>
<gene>
    <name evidence="1" type="ORF">ABW22_11210</name>
</gene>
<proteinExistence type="predicted"/>
<organism evidence="1 2">
    <name type="scientific">Thiobacillus denitrificans</name>
    <dbReference type="NCBI Taxonomy" id="36861"/>
    <lineage>
        <taxon>Bacteria</taxon>
        <taxon>Pseudomonadati</taxon>
        <taxon>Pseudomonadota</taxon>
        <taxon>Betaproteobacteria</taxon>
        <taxon>Nitrosomonadales</taxon>
        <taxon>Thiobacillaceae</taxon>
        <taxon>Thiobacillus</taxon>
    </lineage>
</organism>
<sequence length="332" mass="36547">MLFIIPYLFPPARLLETAAQDLHLPALQTLLARGARQPCPAGGVEAALCEALGIARQQDWPLAPITLAADGGVAGDAYWLRADPVHLRVMRDRIVLADSSAFDLSQQEADALTTAIGQHFGPDLSPLPLHSQHWYLRYPQAPRLTTTPLSVAVGRDIDPLLPQGDDAMRFRAELNELQMLLHEHPVNQAREARGELPVNSLWLWGGGSLPVTCATPVPLYAGNAEARALGAFCNARVQAIPAHRDAQLFGSDGVILLDTLTQAGQVGDAYGWREALRGLEQDWFVPLLDTLRKIDPQGPRLMDPVSGKVLHLHPRDAWKFWRRPRRLISMLS</sequence>
<comment type="caution">
    <text evidence="1">The sequence shown here is derived from an EMBL/GenBank/DDBJ whole genome shotgun (WGS) entry which is preliminary data.</text>
</comment>
<dbReference type="PATRIC" id="fig|36861.3.peg.2021"/>
<evidence type="ECO:0000313" key="2">
    <source>
        <dbReference type="Proteomes" id="UP000064243"/>
    </source>
</evidence>
<protein>
    <recommendedName>
        <fullName evidence="3">Phosphoglycerate mutase</fullName>
    </recommendedName>
</protein>
<evidence type="ECO:0000313" key="1">
    <source>
        <dbReference type="EMBL" id="KVW94786.1"/>
    </source>
</evidence>
<dbReference type="OrthoDB" id="5295974at2"/>